<sequence>MAPRFFGTVLLAAVLLPADARAQAQPVRFAGVQAADSVQTLRDARSQQAAFERFRAGRLPRVRGLGGGSPSDCTRVGRFCFYFSDDGDVNPPPEPPIVSTRRAELVRALDAAAARSPGDAWITGQRVRYLAEHKEPARALAAAHACRAEAAWCAALAGFALHEDGRFDEAGAAFERALQLLPATERARWVDVDELLSARDQRTWRALSPADRAVAERRLWWLADPFWSEPGNDRRTEHYARWVMHALQDDARQVDRTRWLDDSREVVVRYGWPRSWAVYQPSYVGTNPGDAVVGYTGGRSWEWLPPLSVARDPRALKGDEWPTEESAVTITRYGPAYAARMAELPHQFARFRRGRETVLVAAFTLRDDSLAAASRLNAALVAMADADARPAMARAEFTRRGVLRVTLPTDSVVASLEVRADSSRIFGRRRVALGGDARAAVSDLLLLADPAARPVTLDEAAAGARSSAEARAGERLAVFWETYDVGAADSMTVRVRLVPDEPGWGRRQLEAVGLARAGRTAAMRWVEPVEPGPVVGRALGVSLPAGLRPGGYTLEVTVLLPGREPAVARRTLTVVR</sequence>
<evidence type="ECO:0000256" key="1">
    <source>
        <dbReference type="SAM" id="SignalP"/>
    </source>
</evidence>
<keyword evidence="3" id="KW-1185">Reference proteome</keyword>
<reference evidence="2 3" key="1">
    <citation type="submission" date="2020-08" db="EMBL/GenBank/DDBJ databases">
        <title>Genomic Encyclopedia of Type Strains, Phase IV (KMG-IV): sequencing the most valuable type-strain genomes for metagenomic binning, comparative biology and taxonomic classification.</title>
        <authorList>
            <person name="Goeker M."/>
        </authorList>
    </citation>
    <scope>NUCLEOTIDE SEQUENCE [LARGE SCALE GENOMIC DNA]</scope>
    <source>
        <strain evidence="2 3">DSM 29007</strain>
    </source>
</reference>
<dbReference type="AlphaFoldDB" id="A0A841H123"/>
<comment type="caution">
    <text evidence="2">The sequence shown here is derived from an EMBL/GenBank/DDBJ whole genome shotgun (WGS) entry which is preliminary data.</text>
</comment>
<proteinExistence type="predicted"/>
<dbReference type="RefSeq" id="WP_170032302.1">
    <property type="nucleotide sequence ID" value="NZ_JABDTL010000001.1"/>
</dbReference>
<gene>
    <name evidence="2" type="ORF">HNQ61_003307</name>
</gene>
<dbReference type="InterPro" id="IPR011990">
    <property type="entry name" value="TPR-like_helical_dom_sf"/>
</dbReference>
<protein>
    <recommendedName>
        <fullName evidence="4">GWxTD domain-containing protein</fullName>
    </recommendedName>
</protein>
<evidence type="ECO:0008006" key="4">
    <source>
        <dbReference type="Google" id="ProtNLM"/>
    </source>
</evidence>
<dbReference type="Gene3D" id="1.25.40.10">
    <property type="entry name" value="Tetratricopeptide repeat domain"/>
    <property type="match status" value="1"/>
</dbReference>
<dbReference type="SUPFAM" id="SSF48452">
    <property type="entry name" value="TPR-like"/>
    <property type="match status" value="1"/>
</dbReference>
<organism evidence="2 3">
    <name type="scientific">Longimicrobium terrae</name>
    <dbReference type="NCBI Taxonomy" id="1639882"/>
    <lineage>
        <taxon>Bacteria</taxon>
        <taxon>Pseudomonadati</taxon>
        <taxon>Gemmatimonadota</taxon>
        <taxon>Longimicrobiia</taxon>
        <taxon>Longimicrobiales</taxon>
        <taxon>Longimicrobiaceae</taxon>
        <taxon>Longimicrobium</taxon>
    </lineage>
</organism>
<keyword evidence="1" id="KW-0732">Signal</keyword>
<feature type="signal peptide" evidence="1">
    <location>
        <begin position="1"/>
        <end position="22"/>
    </location>
</feature>
<accession>A0A841H123</accession>
<evidence type="ECO:0000313" key="2">
    <source>
        <dbReference type="EMBL" id="MBB6071668.1"/>
    </source>
</evidence>
<dbReference type="EMBL" id="JACHIA010000010">
    <property type="protein sequence ID" value="MBB6071668.1"/>
    <property type="molecule type" value="Genomic_DNA"/>
</dbReference>
<feature type="chain" id="PRO_5032352271" description="GWxTD domain-containing protein" evidence="1">
    <location>
        <begin position="23"/>
        <end position="576"/>
    </location>
</feature>
<name>A0A841H123_9BACT</name>
<evidence type="ECO:0000313" key="3">
    <source>
        <dbReference type="Proteomes" id="UP000582837"/>
    </source>
</evidence>
<dbReference type="Proteomes" id="UP000582837">
    <property type="component" value="Unassembled WGS sequence"/>
</dbReference>